<protein>
    <submittedName>
        <fullName evidence="1">Uncharacterized protein</fullName>
    </submittedName>
</protein>
<dbReference type="EMBL" id="BLIP01000003">
    <property type="protein sequence ID" value="GFE27493.1"/>
    <property type="molecule type" value="Genomic_DNA"/>
</dbReference>
<sequence>MLALAPHADPGTVVRRLSDESVAHARRSAGLESDAITRELRAQFPLRRAFTSHPAPHDVG</sequence>
<gene>
    <name evidence="1" type="ORF">Sliba_79460</name>
</gene>
<evidence type="ECO:0000313" key="2">
    <source>
        <dbReference type="Proteomes" id="UP000429552"/>
    </source>
</evidence>
<dbReference type="Proteomes" id="UP000429552">
    <property type="component" value="Unassembled WGS sequence"/>
</dbReference>
<evidence type="ECO:0000313" key="1">
    <source>
        <dbReference type="EMBL" id="GFE27493.1"/>
    </source>
</evidence>
<comment type="caution">
    <text evidence="1">The sequence shown here is derived from an EMBL/GenBank/DDBJ whole genome shotgun (WGS) entry which is preliminary data.</text>
</comment>
<name>A0A640TTS1_STRNI</name>
<reference evidence="1 2" key="1">
    <citation type="submission" date="2019-12" db="EMBL/GenBank/DDBJ databases">
        <title>Whole genome shotgun sequence of Streptomyces libani subsp. libani NBRC 13452.</title>
        <authorList>
            <person name="Ichikawa N."/>
            <person name="Kimura A."/>
            <person name="Kitahashi Y."/>
            <person name="Komaki H."/>
            <person name="Tamura T."/>
        </authorList>
    </citation>
    <scope>NUCLEOTIDE SEQUENCE [LARGE SCALE GENOMIC DNA]</scope>
    <source>
        <strain evidence="1 2">NBRC 13452</strain>
    </source>
</reference>
<dbReference type="AlphaFoldDB" id="A0A640TTS1"/>
<accession>A0A640TTS1</accession>
<organism evidence="1 2">
    <name type="scientific">Streptomyces nigrescens</name>
    <dbReference type="NCBI Taxonomy" id="1920"/>
    <lineage>
        <taxon>Bacteria</taxon>
        <taxon>Bacillati</taxon>
        <taxon>Actinomycetota</taxon>
        <taxon>Actinomycetes</taxon>
        <taxon>Kitasatosporales</taxon>
        <taxon>Streptomycetaceae</taxon>
        <taxon>Streptomyces</taxon>
    </lineage>
</organism>
<proteinExistence type="predicted"/>